<keyword evidence="2" id="KW-1185">Reference proteome</keyword>
<name>A0A5M3ZDS9_ASPTE</name>
<gene>
    <name evidence="1" type="ORF">ATEIFO6365_0016007800</name>
</gene>
<reference evidence="1 2" key="1">
    <citation type="submission" date="2020-01" db="EMBL/GenBank/DDBJ databases">
        <title>Aspergillus terreus IFO 6365 whole genome shotgun sequence.</title>
        <authorList>
            <person name="Kanamasa S."/>
            <person name="Takahashi H."/>
        </authorList>
    </citation>
    <scope>NUCLEOTIDE SEQUENCE [LARGE SCALE GENOMIC DNA]</scope>
    <source>
        <strain evidence="1 2">IFO 6365</strain>
    </source>
</reference>
<comment type="caution">
    <text evidence="1">The sequence shown here is derived from an EMBL/GenBank/DDBJ whole genome shotgun (WGS) entry which is preliminary data.</text>
</comment>
<dbReference type="EMBL" id="BLJY01000016">
    <property type="protein sequence ID" value="GFF21754.1"/>
    <property type="molecule type" value="Genomic_DNA"/>
</dbReference>
<protein>
    <submittedName>
        <fullName evidence="1">Uncharacterized protein</fullName>
    </submittedName>
</protein>
<dbReference type="VEuPathDB" id="FungiDB:ATEG_10325"/>
<sequence>MDKHGTSQSLRRSKHAIDFGSSIPGLFDGPAGRVARVSGLIVQLMHCPRKPSGASLANIAGWRHSSCPLPSGYSLLCINGPRWEPSDCWFRPSKKSPHVKVLMRSSIEAKEGEPSREEIFVIAYMMIHRLQSEGMDKHVIAPVMLLSIMAECHGRILIAYCDGGKLATQMSGLHCFYSRYQDSYTLMMRYLAAGDEGDTTTLLAKRGP</sequence>
<accession>A0A5M3ZDS9</accession>
<organism evidence="1 2">
    <name type="scientific">Aspergillus terreus</name>
    <dbReference type="NCBI Taxonomy" id="33178"/>
    <lineage>
        <taxon>Eukaryota</taxon>
        <taxon>Fungi</taxon>
        <taxon>Dikarya</taxon>
        <taxon>Ascomycota</taxon>
        <taxon>Pezizomycotina</taxon>
        <taxon>Eurotiomycetes</taxon>
        <taxon>Eurotiomycetidae</taxon>
        <taxon>Eurotiales</taxon>
        <taxon>Aspergillaceae</taxon>
        <taxon>Aspergillus</taxon>
        <taxon>Aspergillus subgen. Circumdati</taxon>
    </lineage>
</organism>
<proteinExistence type="predicted"/>
<evidence type="ECO:0000313" key="1">
    <source>
        <dbReference type="EMBL" id="GFF21754.1"/>
    </source>
</evidence>
<dbReference type="Proteomes" id="UP000452235">
    <property type="component" value="Unassembled WGS sequence"/>
</dbReference>
<dbReference type="OrthoDB" id="4177740at2759"/>
<dbReference type="AlphaFoldDB" id="A0A5M3ZDS9"/>
<evidence type="ECO:0000313" key="2">
    <source>
        <dbReference type="Proteomes" id="UP000452235"/>
    </source>
</evidence>